<name>K6Y5T4_9ALTE</name>
<dbReference type="STRING" id="1127673.GLIP_0960"/>
<organism evidence="1 2">
    <name type="scientific">Aliiglaciecola lipolytica E3</name>
    <dbReference type="NCBI Taxonomy" id="1127673"/>
    <lineage>
        <taxon>Bacteria</taxon>
        <taxon>Pseudomonadati</taxon>
        <taxon>Pseudomonadota</taxon>
        <taxon>Gammaproteobacteria</taxon>
        <taxon>Alteromonadales</taxon>
        <taxon>Alteromonadaceae</taxon>
        <taxon>Aliiglaciecola</taxon>
    </lineage>
</organism>
<evidence type="ECO:0008006" key="3">
    <source>
        <dbReference type="Google" id="ProtNLM"/>
    </source>
</evidence>
<dbReference type="RefSeq" id="WP_008843419.1">
    <property type="nucleotide sequence ID" value="NZ_BAEN01000022.1"/>
</dbReference>
<keyword evidence="2" id="KW-1185">Reference proteome</keyword>
<dbReference type="SUPFAM" id="SSF109854">
    <property type="entry name" value="DinB/YfiT-like putative metalloenzymes"/>
    <property type="match status" value="1"/>
</dbReference>
<dbReference type="OrthoDB" id="1162179at2"/>
<dbReference type="Proteomes" id="UP000006334">
    <property type="component" value="Unassembled WGS sequence"/>
</dbReference>
<evidence type="ECO:0000313" key="2">
    <source>
        <dbReference type="Proteomes" id="UP000006334"/>
    </source>
</evidence>
<sequence length="167" mass="18856">MLDSQLEVARQAKHYLNQIDDSEYQEIAKPYLSGSAGMHMRHIIDHYLALQRGVELGLVDYNKRNRYSNIEKSTEVAFTEWLKIEQWLTSICDSDLNAPVLVISEVSLHKTQTVQVLSSLARELVFVSSHAIHHFSLLSVMQSIKGKTSPENFGVAPATVTFQRAQA</sequence>
<proteinExistence type="predicted"/>
<dbReference type="EMBL" id="BAEN01000022">
    <property type="protein sequence ID" value="GAC13602.1"/>
    <property type="molecule type" value="Genomic_DNA"/>
</dbReference>
<accession>K6Y5T4</accession>
<comment type="caution">
    <text evidence="1">The sequence shown here is derived from an EMBL/GenBank/DDBJ whole genome shotgun (WGS) entry which is preliminary data.</text>
</comment>
<dbReference type="AlphaFoldDB" id="K6Y5T4"/>
<dbReference type="PANTHER" id="PTHR39473">
    <property type="match status" value="1"/>
</dbReference>
<dbReference type="PANTHER" id="PTHR39473:SF1">
    <property type="entry name" value="DINB-LIKE DOMAIN-CONTAINING PROTEIN"/>
    <property type="match status" value="1"/>
</dbReference>
<reference evidence="1 2" key="1">
    <citation type="journal article" date="2017" name="Antonie Van Leeuwenhoek">
        <title>Rhizobium rhizosphaerae sp. nov., a novel species isolated from rice rhizosphere.</title>
        <authorList>
            <person name="Zhao J.J."/>
            <person name="Zhang J."/>
            <person name="Zhang R.J."/>
            <person name="Zhang C.W."/>
            <person name="Yin H.Q."/>
            <person name="Zhang X.X."/>
        </authorList>
    </citation>
    <scope>NUCLEOTIDE SEQUENCE [LARGE SCALE GENOMIC DNA]</scope>
    <source>
        <strain evidence="1 2">E3</strain>
    </source>
</reference>
<evidence type="ECO:0000313" key="1">
    <source>
        <dbReference type="EMBL" id="GAC13602.1"/>
    </source>
</evidence>
<dbReference type="eggNOG" id="COG2318">
    <property type="taxonomic scope" value="Bacteria"/>
</dbReference>
<protein>
    <recommendedName>
        <fullName evidence="3">DinB-like domain-containing protein</fullName>
    </recommendedName>
</protein>
<dbReference type="InterPro" id="IPR034660">
    <property type="entry name" value="DinB/YfiT-like"/>
</dbReference>
<gene>
    <name evidence="1" type="ORF">GLIP_0960</name>
</gene>